<accession>A0A6A4HIQ4</accession>
<reference evidence="1" key="1">
    <citation type="journal article" date="2019" name="Environ. Microbiol.">
        <title>Fungal ecological strategies reflected in gene transcription - a case study of two litter decomposers.</title>
        <authorList>
            <person name="Barbi F."/>
            <person name="Kohler A."/>
            <person name="Barry K."/>
            <person name="Baskaran P."/>
            <person name="Daum C."/>
            <person name="Fauchery L."/>
            <person name="Ihrmark K."/>
            <person name="Kuo A."/>
            <person name="LaButti K."/>
            <person name="Lipzen A."/>
            <person name="Morin E."/>
            <person name="Grigoriev I.V."/>
            <person name="Henrissat B."/>
            <person name="Lindahl B."/>
            <person name="Martin F."/>
        </authorList>
    </citation>
    <scope>NUCLEOTIDE SEQUENCE</scope>
    <source>
        <strain evidence="1">JB14</strain>
    </source>
</reference>
<dbReference type="SUPFAM" id="SSF52047">
    <property type="entry name" value="RNI-like"/>
    <property type="match status" value="1"/>
</dbReference>
<dbReference type="OrthoDB" id="3071603at2759"/>
<sequence length="359" mass="40900">MMMERRVPNELVDCILDNLYLDTATLLNCVLVGKAWVRSSQRGIFREIILNLPFRDQDAYLEAIRRLDALFSEKPYLASYVRSLELRWFAQFDRYDWLQLVYNATASLVQRLSNVKKLKFHRVEWKPLSPLLKAALNKICEASVTQFCAMVFYVPTFVEFASLLTRMRNLKVLDVDLRCNDQIVPNSLSELEIEEASLPPRNMATLQYFGTNLRELTLYGCPAGNQALNVAHLPNLRCLSLLHVYQTETHSPVPWIQALFEPLLNLDGNLCPLQRLAIGLVIGHPQSNSLQPHQWYPWAAVDMLLGKPEFASLKTVELKLARGILEEVPGISKVLSERLPLLEGLGKLVVQIADVDVDD</sequence>
<gene>
    <name evidence="1" type="ORF">BT96DRAFT_995413</name>
</gene>
<dbReference type="Proteomes" id="UP000799118">
    <property type="component" value="Unassembled WGS sequence"/>
</dbReference>
<keyword evidence="2" id="KW-1185">Reference proteome</keyword>
<name>A0A6A4HIQ4_9AGAR</name>
<evidence type="ECO:0000313" key="2">
    <source>
        <dbReference type="Proteomes" id="UP000799118"/>
    </source>
</evidence>
<dbReference type="InterPro" id="IPR032675">
    <property type="entry name" value="LRR_dom_sf"/>
</dbReference>
<protein>
    <recommendedName>
        <fullName evidence="3">F-box domain-containing protein</fullName>
    </recommendedName>
</protein>
<evidence type="ECO:0008006" key="3">
    <source>
        <dbReference type="Google" id="ProtNLM"/>
    </source>
</evidence>
<dbReference type="AlphaFoldDB" id="A0A6A4HIQ4"/>
<proteinExistence type="predicted"/>
<dbReference type="Gene3D" id="3.80.10.10">
    <property type="entry name" value="Ribonuclease Inhibitor"/>
    <property type="match status" value="1"/>
</dbReference>
<organism evidence="1 2">
    <name type="scientific">Gymnopus androsaceus JB14</name>
    <dbReference type="NCBI Taxonomy" id="1447944"/>
    <lineage>
        <taxon>Eukaryota</taxon>
        <taxon>Fungi</taxon>
        <taxon>Dikarya</taxon>
        <taxon>Basidiomycota</taxon>
        <taxon>Agaricomycotina</taxon>
        <taxon>Agaricomycetes</taxon>
        <taxon>Agaricomycetidae</taxon>
        <taxon>Agaricales</taxon>
        <taxon>Marasmiineae</taxon>
        <taxon>Omphalotaceae</taxon>
        <taxon>Gymnopus</taxon>
    </lineage>
</organism>
<dbReference type="EMBL" id="ML769491">
    <property type="protein sequence ID" value="KAE9397853.1"/>
    <property type="molecule type" value="Genomic_DNA"/>
</dbReference>
<evidence type="ECO:0000313" key="1">
    <source>
        <dbReference type="EMBL" id="KAE9397853.1"/>
    </source>
</evidence>